<dbReference type="SMART" id="SM00233">
    <property type="entry name" value="PH"/>
    <property type="match status" value="1"/>
</dbReference>
<keyword evidence="3" id="KW-0677">Repeat</keyword>
<dbReference type="InterPro" id="IPR016555">
    <property type="entry name" value="PLipase_D_euk"/>
</dbReference>
<dbReference type="GO" id="GO:0009395">
    <property type="term" value="P:phospholipid catabolic process"/>
    <property type="evidence" value="ECO:0007669"/>
    <property type="project" value="TreeGrafter"/>
</dbReference>
<evidence type="ECO:0000256" key="7">
    <source>
        <dbReference type="PIRNR" id="PIRNR009376"/>
    </source>
</evidence>
<feature type="compositionally biased region" description="Basic and acidic residues" evidence="8">
    <location>
        <begin position="72"/>
        <end position="81"/>
    </location>
</feature>
<feature type="compositionally biased region" description="Polar residues" evidence="8">
    <location>
        <begin position="170"/>
        <end position="180"/>
    </location>
</feature>
<evidence type="ECO:0000256" key="3">
    <source>
        <dbReference type="ARBA" id="ARBA00022737"/>
    </source>
</evidence>
<keyword evidence="4 7" id="KW-0378">Hydrolase</keyword>
<dbReference type="InterPro" id="IPR001849">
    <property type="entry name" value="PH_domain"/>
</dbReference>
<dbReference type="CDD" id="cd06093">
    <property type="entry name" value="PX_domain"/>
    <property type="match status" value="1"/>
</dbReference>
<evidence type="ECO:0000313" key="11">
    <source>
        <dbReference type="EMBL" id="KAJ7784711.1"/>
    </source>
</evidence>
<evidence type="ECO:0000256" key="8">
    <source>
        <dbReference type="SAM" id="MobiDB-lite"/>
    </source>
</evidence>
<protein>
    <recommendedName>
        <fullName evidence="7">Phospholipase</fullName>
        <ecNumber evidence="7">3.1.4.4</ecNumber>
    </recommendedName>
</protein>
<dbReference type="Pfam" id="PF13091">
    <property type="entry name" value="PLDc_2"/>
    <property type="match status" value="1"/>
</dbReference>
<evidence type="ECO:0000259" key="10">
    <source>
        <dbReference type="PROSITE" id="PS50035"/>
    </source>
</evidence>
<name>A0AAD7P281_9AGAR</name>
<feature type="compositionally biased region" description="Basic and acidic residues" evidence="8">
    <location>
        <begin position="1231"/>
        <end position="1255"/>
    </location>
</feature>
<feature type="compositionally biased region" description="Basic and acidic residues" evidence="8">
    <location>
        <begin position="481"/>
        <end position="491"/>
    </location>
</feature>
<keyword evidence="6" id="KW-0443">Lipid metabolism</keyword>
<evidence type="ECO:0000259" key="9">
    <source>
        <dbReference type="PROSITE" id="PS50003"/>
    </source>
</evidence>
<evidence type="ECO:0000256" key="4">
    <source>
        <dbReference type="ARBA" id="ARBA00022801"/>
    </source>
</evidence>
<dbReference type="Gene3D" id="3.30.870.10">
    <property type="entry name" value="Endonuclease Chain A"/>
    <property type="match status" value="2"/>
</dbReference>
<feature type="domain" description="PH" evidence="9">
    <location>
        <begin position="566"/>
        <end position="614"/>
    </location>
</feature>
<dbReference type="EMBL" id="JARKIB010000002">
    <property type="protein sequence ID" value="KAJ7784711.1"/>
    <property type="molecule type" value="Genomic_DNA"/>
</dbReference>
<dbReference type="Pfam" id="PF00614">
    <property type="entry name" value="PLDc"/>
    <property type="match status" value="1"/>
</dbReference>
<accession>A0AAD7P281</accession>
<feature type="region of interest" description="Disordered" evidence="8">
    <location>
        <begin position="1"/>
        <end position="185"/>
    </location>
</feature>
<feature type="compositionally biased region" description="Basic and acidic residues" evidence="8">
    <location>
        <begin position="558"/>
        <end position="575"/>
    </location>
</feature>
<gene>
    <name evidence="11" type="ORF">B0H16DRAFT_1493499</name>
</gene>
<feature type="region of interest" description="Disordered" evidence="8">
    <location>
        <begin position="1375"/>
        <end position="1394"/>
    </location>
</feature>
<dbReference type="GO" id="GO:0035091">
    <property type="term" value="F:phosphatidylinositol binding"/>
    <property type="evidence" value="ECO:0007669"/>
    <property type="project" value="InterPro"/>
</dbReference>
<dbReference type="Proteomes" id="UP001215598">
    <property type="component" value="Unassembled WGS sequence"/>
</dbReference>
<dbReference type="InterPro" id="IPR001683">
    <property type="entry name" value="PX_dom"/>
</dbReference>
<evidence type="ECO:0000256" key="5">
    <source>
        <dbReference type="ARBA" id="ARBA00022963"/>
    </source>
</evidence>
<evidence type="ECO:0000256" key="1">
    <source>
        <dbReference type="ARBA" id="ARBA00000798"/>
    </source>
</evidence>
<dbReference type="SUPFAM" id="SSF56024">
    <property type="entry name" value="Phospholipase D/nuclease"/>
    <property type="match status" value="2"/>
</dbReference>
<dbReference type="Gene3D" id="3.30.1520.10">
    <property type="entry name" value="Phox-like domain"/>
    <property type="match status" value="1"/>
</dbReference>
<feature type="compositionally biased region" description="Basic and acidic residues" evidence="8">
    <location>
        <begin position="1497"/>
        <end position="1510"/>
    </location>
</feature>
<dbReference type="CDD" id="cd09138">
    <property type="entry name" value="PLDc_vPLD1_2_yPLD_like_1"/>
    <property type="match status" value="1"/>
</dbReference>
<keyword evidence="12" id="KW-1185">Reference proteome</keyword>
<feature type="domain" description="PLD phosphodiesterase" evidence="10">
    <location>
        <begin position="1036"/>
        <end position="1063"/>
    </location>
</feature>
<feature type="region of interest" description="Disordered" evidence="8">
    <location>
        <begin position="1443"/>
        <end position="1542"/>
    </location>
</feature>
<dbReference type="InterPro" id="IPR015679">
    <property type="entry name" value="PLipase_D_fam"/>
</dbReference>
<dbReference type="FunFam" id="3.30.870.10:FF:000011">
    <property type="entry name" value="Phospholipase"/>
    <property type="match status" value="1"/>
</dbReference>
<evidence type="ECO:0000256" key="6">
    <source>
        <dbReference type="ARBA" id="ARBA00023098"/>
    </source>
</evidence>
<dbReference type="SMART" id="SM00312">
    <property type="entry name" value="PX"/>
    <property type="match status" value="1"/>
</dbReference>
<comment type="catalytic activity">
    <reaction evidence="1 7">
        <text>a 1,2-diacyl-sn-glycero-3-phosphocholine + H2O = a 1,2-diacyl-sn-glycero-3-phosphate + choline + H(+)</text>
        <dbReference type="Rhea" id="RHEA:14445"/>
        <dbReference type="ChEBI" id="CHEBI:15354"/>
        <dbReference type="ChEBI" id="CHEBI:15377"/>
        <dbReference type="ChEBI" id="CHEBI:15378"/>
        <dbReference type="ChEBI" id="CHEBI:57643"/>
        <dbReference type="ChEBI" id="CHEBI:58608"/>
        <dbReference type="EC" id="3.1.4.4"/>
    </reaction>
</comment>
<evidence type="ECO:0000313" key="12">
    <source>
        <dbReference type="Proteomes" id="UP001215598"/>
    </source>
</evidence>
<dbReference type="SUPFAM" id="SSF64268">
    <property type="entry name" value="PX domain"/>
    <property type="match status" value="1"/>
</dbReference>
<reference evidence="11" key="1">
    <citation type="submission" date="2023-03" db="EMBL/GenBank/DDBJ databases">
        <title>Massive genome expansion in bonnet fungi (Mycena s.s.) driven by repeated elements and novel gene families across ecological guilds.</title>
        <authorList>
            <consortium name="Lawrence Berkeley National Laboratory"/>
            <person name="Harder C.B."/>
            <person name="Miyauchi S."/>
            <person name="Viragh M."/>
            <person name="Kuo A."/>
            <person name="Thoen E."/>
            <person name="Andreopoulos B."/>
            <person name="Lu D."/>
            <person name="Skrede I."/>
            <person name="Drula E."/>
            <person name="Henrissat B."/>
            <person name="Morin E."/>
            <person name="Kohler A."/>
            <person name="Barry K."/>
            <person name="LaButti K."/>
            <person name="Morin E."/>
            <person name="Salamov A."/>
            <person name="Lipzen A."/>
            <person name="Mereny Z."/>
            <person name="Hegedus B."/>
            <person name="Baldrian P."/>
            <person name="Stursova M."/>
            <person name="Weitz H."/>
            <person name="Taylor A."/>
            <person name="Grigoriev I.V."/>
            <person name="Nagy L.G."/>
            <person name="Martin F."/>
            <person name="Kauserud H."/>
        </authorList>
    </citation>
    <scope>NUCLEOTIDE SEQUENCE</scope>
    <source>
        <strain evidence="11">CBHHK182m</strain>
    </source>
</reference>
<keyword evidence="5 7" id="KW-0442">Lipid degradation</keyword>
<dbReference type="PROSITE" id="PS50003">
    <property type="entry name" value="PH_DOMAIN"/>
    <property type="match status" value="1"/>
</dbReference>
<dbReference type="PANTHER" id="PTHR18896:SF76">
    <property type="entry name" value="PHOSPHOLIPASE"/>
    <property type="match status" value="1"/>
</dbReference>
<dbReference type="GO" id="GO:0004630">
    <property type="term" value="F:phospholipase D activity"/>
    <property type="evidence" value="ECO:0007669"/>
    <property type="project" value="UniProtKB-UniRule"/>
</dbReference>
<dbReference type="CDD" id="cd09141">
    <property type="entry name" value="PLDc_vPLD1_2_yPLD_like_2"/>
    <property type="match status" value="1"/>
</dbReference>
<organism evidence="11 12">
    <name type="scientific">Mycena metata</name>
    <dbReference type="NCBI Taxonomy" id="1033252"/>
    <lineage>
        <taxon>Eukaryota</taxon>
        <taxon>Fungi</taxon>
        <taxon>Dikarya</taxon>
        <taxon>Basidiomycota</taxon>
        <taxon>Agaricomycotina</taxon>
        <taxon>Agaricomycetes</taxon>
        <taxon>Agaricomycetidae</taxon>
        <taxon>Agaricales</taxon>
        <taxon>Marasmiineae</taxon>
        <taxon>Mycenaceae</taxon>
        <taxon>Mycena</taxon>
    </lineage>
</organism>
<dbReference type="InterPro" id="IPR025202">
    <property type="entry name" value="PLD-like_dom"/>
</dbReference>
<feature type="compositionally biased region" description="Basic and acidic residues" evidence="8">
    <location>
        <begin position="1126"/>
        <end position="1138"/>
    </location>
</feature>
<proteinExistence type="inferred from homology"/>
<comment type="caution">
    <text evidence="11">The sequence shown here is derived from an EMBL/GenBank/DDBJ whole genome shotgun (WGS) entry which is preliminary data.</text>
</comment>
<sequence>MASPLAKLIDPATEQTANTQSNSVPPSPQPSARIPHLRHPSVNTPSTRTGPPRSLSYGMSLPSSPVTGPRSFKPEQGHSDDIPEDGILPFSFARDDGFRTPLELPGDKKGKKRESRILDDSWNPLKWFHESPTEEKPGFFTAEDARPEETPDNNAEGEEKEEKDAPRVQRSASAPHSPTMKTAPKWGRLRSLIPHIASQAGKPSTPGPSVAGAQVNITDELIAGGLSALMLRMWFERDEKDHRRIPALFHRLRIRVTDSLNPLDGHKSVFRIECDYANGGVRWVVYRQLRDFFSLHTHYALSNAYNRNIEDLPEFPKTSLPYFKFLKKEDKDLGPRDFARIQRESLETYLISLIRAVMFHPAANRLAGFLEVSALFINLANSGGVQLKGGYLQIESTKTGGGFGRKSASWKERKESRWCCVRDSYIVAVQEPGELAIWDVFLLDADFDIERPKRYYRQGLKLLQPGTEDQEGSAPPSNGHLRVDNDHDARSMHGSIRNSISKLLHPSRRHANGTAPGDGRSSVSSGSSASSIISQAPAPMLDPSTNVNPLGDDPAEADADRHWHPDEKKKKTQKVEDVSKHTFYIVNSQMRLKLFARNQRQMKQWITALEKVKSSAYCQPNRFDSFSPIRLNVAAQWLVDGRDYFWNLSRALLLARETIYIHDWWLSPELQMRRPNKDRYRLDRLLERKAKEGVKIYVILYQEVSSRTTPTDSNYAKQRLTALHPNILVQRSPSHFQTGTFYWAHHEKMCVIDQTIAFMGGLDLCFGRWDTPQHVIIDDVDAGGEQSEIWPGKDYSNPRLSDFHTLNKPEEDMYDRAKVPRMPWHDVAMQVVGQPARDLCRHFVQRWNYLLRIKNHTVVMPFLLPPPEFKPGELTQMQLTGTCEMQICRSAGPWSMGTKKTEHSIQNAYLKAIQLSEHFVYIENQFFITSTVVNEVKVENKIGDAIVQRIIRAYHDKKPWKCCIMVPVLPGFTFPVDHSDASAIRIILECQNRTIARGPNSIFSRLRKEGIDPDEYICVFSLRNWGKLRGDVLTTEQVYIHAKVCIVDDRLAIIGSANINERSQRGDRDSELAAVIRDTDLIDGTMAGKPFKVGRFAHTLRVRLMREHLGVDVDSMEEDHLMARKPVKPEHEQEKWAPDAEDDDGYVKEPKTRTAVGEFAGTVLSGIDQGIHASEEVGANTTSRLLRKVGLVHNSMAKSAGDDTLDTERKTYDREGNLEKGFASAIVPTLEEKTVLEHRPSKDQADDAPIEDKLENGSPSDDGAEEAKPNGEADGDAGGSTPTQEDGKPAQPTTDSADGGASGDTPVQEDEEPSQPRTKDGVLFGAPADASSSAKTDDQPPHARSGHDDATEEERAAPGARSILRRHLAAKLGSKTWTLPTPRPKVDPNGFEDPISDEFWKNVWVASAAHNTEIYRKVFHAIPDDLITTWKQYKEFCVHHERMNKPPRDSTNPEPIARVPSETGDEGAIPPESNAPSGAPAGHPVNQHGPKPTPHSGSDEKTTTEEKDAGESSPDAGANPTASEKRKDKDKRGTSGAEPFERWERDEMEKLLGQLNGHLVLYSNRFLEGEDVANNFLFNADRLLPLPIYD</sequence>
<feature type="compositionally biased region" description="Basic and acidic residues" evidence="8">
    <location>
        <begin position="127"/>
        <end position="149"/>
    </location>
</feature>
<feature type="compositionally biased region" description="Basic and acidic residues" evidence="8">
    <location>
        <begin position="1335"/>
        <end position="1356"/>
    </location>
</feature>
<comment type="similarity">
    <text evidence="2 7">Belongs to the phospholipase D family.</text>
</comment>
<dbReference type="EC" id="3.1.4.4" evidence="7"/>
<dbReference type="GO" id="GO:0006654">
    <property type="term" value="P:phosphatidic acid biosynthetic process"/>
    <property type="evidence" value="ECO:0007669"/>
    <property type="project" value="InterPro"/>
</dbReference>
<dbReference type="InterPro" id="IPR001736">
    <property type="entry name" value="PLipase_D/transphosphatidylase"/>
</dbReference>
<dbReference type="PANTHER" id="PTHR18896">
    <property type="entry name" value="PHOSPHOLIPASE D"/>
    <property type="match status" value="1"/>
</dbReference>
<feature type="region of interest" description="Disordered" evidence="8">
    <location>
        <begin position="1126"/>
        <end position="1147"/>
    </location>
</feature>
<feature type="region of interest" description="Disordered" evidence="8">
    <location>
        <begin position="466"/>
        <end position="575"/>
    </location>
</feature>
<dbReference type="InterPro" id="IPR036871">
    <property type="entry name" value="PX_dom_sf"/>
</dbReference>
<evidence type="ECO:0000256" key="2">
    <source>
        <dbReference type="ARBA" id="ARBA00008664"/>
    </source>
</evidence>
<dbReference type="SMART" id="SM00155">
    <property type="entry name" value="PLDc"/>
    <property type="match status" value="2"/>
</dbReference>
<feature type="compositionally biased region" description="Low complexity" evidence="8">
    <location>
        <begin position="521"/>
        <end position="534"/>
    </location>
</feature>
<dbReference type="PROSITE" id="PS50035">
    <property type="entry name" value="PLD"/>
    <property type="match status" value="2"/>
</dbReference>
<feature type="region of interest" description="Disordered" evidence="8">
    <location>
        <begin position="1231"/>
        <end position="1363"/>
    </location>
</feature>
<dbReference type="GO" id="GO:0035556">
    <property type="term" value="P:intracellular signal transduction"/>
    <property type="evidence" value="ECO:0007669"/>
    <property type="project" value="InterPro"/>
</dbReference>
<feature type="compositionally biased region" description="Basic and acidic residues" evidence="8">
    <location>
        <begin position="1523"/>
        <end position="1542"/>
    </location>
</feature>
<dbReference type="PIRSF" id="PIRSF009376">
    <property type="entry name" value="Phospholipase_D_euk"/>
    <property type="match status" value="1"/>
</dbReference>
<feature type="domain" description="PLD phosphodiesterase" evidence="10">
    <location>
        <begin position="741"/>
        <end position="768"/>
    </location>
</feature>